<feature type="transmembrane region" description="Helical" evidence="1">
    <location>
        <begin position="20"/>
        <end position="39"/>
    </location>
</feature>
<evidence type="ECO:0000256" key="1">
    <source>
        <dbReference type="SAM" id="Phobius"/>
    </source>
</evidence>
<keyword evidence="1" id="KW-0812">Transmembrane</keyword>
<dbReference type="NCBIfam" id="TIGR00254">
    <property type="entry name" value="GGDEF"/>
    <property type="match status" value="1"/>
</dbReference>
<dbReference type="PANTHER" id="PTHR45138">
    <property type="entry name" value="REGULATORY COMPONENTS OF SENSORY TRANSDUCTION SYSTEM"/>
    <property type="match status" value="1"/>
</dbReference>
<feature type="transmembrane region" description="Helical" evidence="1">
    <location>
        <begin position="180"/>
        <end position="196"/>
    </location>
</feature>
<name>A0ABQ3W4R0_9LACO</name>
<dbReference type="Pfam" id="PF00990">
    <property type="entry name" value="GGDEF"/>
    <property type="match status" value="1"/>
</dbReference>
<keyword evidence="1" id="KW-0472">Membrane</keyword>
<reference evidence="4" key="1">
    <citation type="submission" date="2021-01" db="EMBL/GenBank/DDBJ databases">
        <title>Draft genome sequence of Nasalis larvatus strain YZ03.</title>
        <authorList>
            <person name="Suzuki-Hashido N."/>
            <person name="Tsuchida S."/>
            <person name="Hayakawa T."/>
        </authorList>
    </citation>
    <scope>NUCLEOTIDE SEQUENCE [LARGE SCALE GENOMIC DNA]</scope>
    <source>
        <strain evidence="4">YZ03</strain>
    </source>
</reference>
<dbReference type="InterPro" id="IPR029787">
    <property type="entry name" value="Nucleotide_cyclase"/>
</dbReference>
<dbReference type="Gene3D" id="3.30.70.270">
    <property type="match status" value="1"/>
</dbReference>
<keyword evidence="4" id="KW-1185">Reference proteome</keyword>
<evidence type="ECO:0000313" key="4">
    <source>
        <dbReference type="Proteomes" id="UP000616547"/>
    </source>
</evidence>
<feature type="transmembrane region" description="Helical" evidence="1">
    <location>
        <begin position="78"/>
        <end position="102"/>
    </location>
</feature>
<dbReference type="PROSITE" id="PS50887">
    <property type="entry name" value="GGDEF"/>
    <property type="match status" value="1"/>
</dbReference>
<feature type="transmembrane region" description="Helical" evidence="1">
    <location>
        <begin position="149"/>
        <end position="168"/>
    </location>
</feature>
<keyword evidence="1" id="KW-1133">Transmembrane helix</keyword>
<protein>
    <recommendedName>
        <fullName evidence="2">GGDEF domain-containing protein</fullName>
    </recommendedName>
</protein>
<dbReference type="PANTHER" id="PTHR45138:SF9">
    <property type="entry name" value="DIGUANYLATE CYCLASE DGCM-RELATED"/>
    <property type="match status" value="1"/>
</dbReference>
<organism evidence="3 4">
    <name type="scientific">Lactobacillus nasalidis</name>
    <dbReference type="NCBI Taxonomy" id="2797258"/>
    <lineage>
        <taxon>Bacteria</taxon>
        <taxon>Bacillati</taxon>
        <taxon>Bacillota</taxon>
        <taxon>Bacilli</taxon>
        <taxon>Lactobacillales</taxon>
        <taxon>Lactobacillaceae</taxon>
        <taxon>Lactobacillus</taxon>
    </lineage>
</organism>
<evidence type="ECO:0000259" key="2">
    <source>
        <dbReference type="PROSITE" id="PS50887"/>
    </source>
</evidence>
<dbReference type="CDD" id="cd01949">
    <property type="entry name" value="GGDEF"/>
    <property type="match status" value="1"/>
</dbReference>
<dbReference type="InterPro" id="IPR000160">
    <property type="entry name" value="GGDEF_dom"/>
</dbReference>
<dbReference type="SUPFAM" id="SSF55073">
    <property type="entry name" value="Nucleotide cyclase"/>
    <property type="match status" value="1"/>
</dbReference>
<dbReference type="Proteomes" id="UP000616547">
    <property type="component" value="Unassembled WGS sequence"/>
</dbReference>
<sequence length="404" mass="46703">MFEKLWIFDQQSGFDLTDYYTVIELINFLFIAGLISLVYKNSHYSKREKRSCYWSLGLLLVIDLAEWISFMLNGGPGIYRVCHVICKFVNYSLIPLLGYCIIHIWMHRSKYDRLLQILLVGNTALQFTSIFTGWIFYIDGHNVYHEGRFYGLYLCICLIVMAVIVLAFHHFEQSVMGSDRLFMFYTFFVVLLGIVIQEVSMGMLRTTSMSITIGMCFLLNRFNNFTQKISDLTIHQDNVLMRTDVMTGMHNRYAYEEKLSQEALAQGGKNCLAFSIDINGLKETNDNKGHVAGDELIQQVSEIIKSVLGKNGDCYRIGGDEFAAIVPGGPEEGERYKHLLEIEAVKWRIETGQKISFSIGYADSESHPKANLERLMQLADQQMYQSKRQYYSSPNHNRRRRRND</sequence>
<dbReference type="InterPro" id="IPR043128">
    <property type="entry name" value="Rev_trsase/Diguanyl_cyclase"/>
</dbReference>
<proteinExistence type="predicted"/>
<feature type="transmembrane region" description="Helical" evidence="1">
    <location>
        <begin position="114"/>
        <end position="137"/>
    </location>
</feature>
<evidence type="ECO:0000313" key="3">
    <source>
        <dbReference type="EMBL" id="GHW00355.1"/>
    </source>
</evidence>
<dbReference type="InterPro" id="IPR050469">
    <property type="entry name" value="Diguanylate_Cyclase"/>
</dbReference>
<dbReference type="SMART" id="SM00267">
    <property type="entry name" value="GGDEF"/>
    <property type="match status" value="1"/>
</dbReference>
<gene>
    <name evidence="3" type="ORF">lacNasYZ03_00420</name>
</gene>
<accession>A0ABQ3W4R0</accession>
<dbReference type="RefSeq" id="WP_201335803.1">
    <property type="nucleotide sequence ID" value="NZ_BOCI01000013.1"/>
</dbReference>
<dbReference type="EMBL" id="BOCI01000013">
    <property type="protein sequence ID" value="GHW00355.1"/>
    <property type="molecule type" value="Genomic_DNA"/>
</dbReference>
<comment type="caution">
    <text evidence="3">The sequence shown here is derived from an EMBL/GenBank/DDBJ whole genome shotgun (WGS) entry which is preliminary data.</text>
</comment>
<feature type="domain" description="GGDEF" evidence="2">
    <location>
        <begin position="269"/>
        <end position="404"/>
    </location>
</feature>